<sequence length="209" mass="22263">MVRSIGILGDVVRREGLRAQGPAARVRLPGGRRDQPSGRKCCHGRSSDGVPANVRCDSSWRAEEVAWPVLSLPRGGSKRRCPGRSSFSETTAVAPAASSRPSCLRSRRTGYAAWLPAPAPGRGWEPPGGRHGMGRGQGDTKRATKQDLVGGGRIRPSTWVCCPSGAMVPRAKNSYATVFPCCPPPDPTLLRLVDNSDEELIPDAPGHLP</sequence>
<evidence type="ECO:0000313" key="2">
    <source>
        <dbReference type="RefSeq" id="XP_045373772.1"/>
    </source>
</evidence>
<gene>
    <name evidence="2" type="primary">LOC105070226</name>
</gene>
<protein>
    <submittedName>
        <fullName evidence="2">Uncharacterized protein LOC105070226 isoform X1</fullName>
    </submittedName>
</protein>
<accession>A0A9W3G7H5</accession>
<reference evidence="2" key="1">
    <citation type="submission" date="2025-08" db="UniProtKB">
        <authorList>
            <consortium name="RefSeq"/>
        </authorList>
    </citation>
    <scope>IDENTIFICATION</scope>
    <source>
        <tissue evidence="2">Blood</tissue>
    </source>
</reference>
<dbReference type="RefSeq" id="XP_045373772.1">
    <property type="nucleotide sequence ID" value="XM_045517816.1"/>
</dbReference>
<organism evidence="2">
    <name type="scientific">Camelus bactrianus</name>
    <name type="common">Bactrian camel</name>
    <dbReference type="NCBI Taxonomy" id="9837"/>
    <lineage>
        <taxon>Eukaryota</taxon>
        <taxon>Metazoa</taxon>
        <taxon>Chordata</taxon>
        <taxon>Craniata</taxon>
        <taxon>Vertebrata</taxon>
        <taxon>Euteleostomi</taxon>
        <taxon>Mammalia</taxon>
        <taxon>Eutheria</taxon>
        <taxon>Laurasiatheria</taxon>
        <taxon>Artiodactyla</taxon>
        <taxon>Tylopoda</taxon>
        <taxon>Camelidae</taxon>
        <taxon>Camelus</taxon>
    </lineage>
</organism>
<dbReference type="AlphaFoldDB" id="A0A9W3G7H5"/>
<feature type="region of interest" description="Disordered" evidence="1">
    <location>
        <begin position="117"/>
        <end position="146"/>
    </location>
</feature>
<evidence type="ECO:0000256" key="1">
    <source>
        <dbReference type="SAM" id="MobiDB-lite"/>
    </source>
</evidence>
<name>A0A9W3G7H5_CAMBA</name>
<feature type="region of interest" description="Disordered" evidence="1">
    <location>
        <begin position="26"/>
        <end position="49"/>
    </location>
</feature>
<proteinExistence type="predicted"/>